<feature type="domain" description="Major facilitator superfamily (MFS) profile" evidence="7">
    <location>
        <begin position="6"/>
        <end position="379"/>
    </location>
</feature>
<dbReference type="CDD" id="cd17324">
    <property type="entry name" value="MFS_NepI_like"/>
    <property type="match status" value="1"/>
</dbReference>
<dbReference type="InterPro" id="IPR011701">
    <property type="entry name" value="MFS"/>
</dbReference>
<feature type="transmembrane region" description="Helical" evidence="6">
    <location>
        <begin position="162"/>
        <end position="182"/>
    </location>
</feature>
<feature type="transmembrane region" description="Helical" evidence="6">
    <location>
        <begin position="269"/>
        <end position="287"/>
    </location>
</feature>
<sequence length="460" mass="49261">MRINFPLLALAIGAFGIGTTEFSPMGLLPVIARGVDVSIPAAGMLISAYAIGVMVGAPLMTLLLSHRGRRNALIFLMAIFTVGNVLSALSPDYTTLMLSRILTSLNHGAFFGLGSVVAASVVPKHKQASAVATMFMGLTIANIGGVPAATWMGEAIGWRMSFLATALLGVVSMMALFFSLPSGGAGEKPEVRKELAVLLRPQVLSALLTTVLGAGAMFTLYTYIAPVLHDLNQATPAFITAMLVLVGVGFSLGNYLGGRLADKSVTGTLKGFLLLLIVIMLAIPWLARNEVGAAVAMVIWGMATFAVVPPLQMRVMRVASDAPGLSSSVNIGAFNLGNALGAAAGGAVISSGMGYSFVPVMGRSLPVWGLFWSWPPGENNLNRFARPSKKITPKEFPSAFCLCREVLRNKFPVYQRPEVLQVNLGAHYGNRCNTHVPRRQRSSAAWRWWLMASRRWRWKR</sequence>
<dbReference type="Proteomes" id="UP000310719">
    <property type="component" value="Chromosome"/>
</dbReference>
<protein>
    <submittedName>
        <fullName evidence="8">Inner membrane transport protein ydhP</fullName>
    </submittedName>
</protein>
<proteinExistence type="predicted"/>
<organism evidence="8 9">
    <name type="scientific">Leclercia adecarboxylata</name>
    <dbReference type="NCBI Taxonomy" id="83655"/>
    <lineage>
        <taxon>Bacteria</taxon>
        <taxon>Pseudomonadati</taxon>
        <taxon>Pseudomonadota</taxon>
        <taxon>Gammaproteobacteria</taxon>
        <taxon>Enterobacterales</taxon>
        <taxon>Enterobacteriaceae</taxon>
        <taxon>Leclercia</taxon>
    </lineage>
</organism>
<dbReference type="InterPro" id="IPR050189">
    <property type="entry name" value="MFS_Efflux_Transporters"/>
</dbReference>
<keyword evidence="2" id="KW-1003">Cell membrane</keyword>
<dbReference type="PROSITE" id="PS50850">
    <property type="entry name" value="MFS"/>
    <property type="match status" value="1"/>
</dbReference>
<gene>
    <name evidence="8" type="primary">ydhP_2</name>
    <name evidence="8" type="ORF">NCTC13032_02989</name>
</gene>
<dbReference type="AlphaFoldDB" id="A0A4U9HS58"/>
<dbReference type="GO" id="GO:0022857">
    <property type="term" value="F:transmembrane transporter activity"/>
    <property type="evidence" value="ECO:0007669"/>
    <property type="project" value="InterPro"/>
</dbReference>
<evidence type="ECO:0000256" key="2">
    <source>
        <dbReference type="ARBA" id="ARBA00022475"/>
    </source>
</evidence>
<evidence type="ECO:0000313" key="9">
    <source>
        <dbReference type="Proteomes" id="UP000310719"/>
    </source>
</evidence>
<evidence type="ECO:0000259" key="7">
    <source>
        <dbReference type="PROSITE" id="PS50850"/>
    </source>
</evidence>
<dbReference type="GO" id="GO:0005886">
    <property type="term" value="C:plasma membrane"/>
    <property type="evidence" value="ECO:0007669"/>
    <property type="project" value="UniProtKB-SubCell"/>
</dbReference>
<evidence type="ECO:0000256" key="5">
    <source>
        <dbReference type="ARBA" id="ARBA00023136"/>
    </source>
</evidence>
<dbReference type="EMBL" id="LR590464">
    <property type="protein sequence ID" value="VTP67322.1"/>
    <property type="molecule type" value="Genomic_DNA"/>
</dbReference>
<name>A0A4U9HS58_9ENTR</name>
<dbReference type="Pfam" id="PF07690">
    <property type="entry name" value="MFS_1"/>
    <property type="match status" value="1"/>
</dbReference>
<comment type="subcellular location">
    <subcellularLocation>
        <location evidence="1">Cell membrane</location>
        <topology evidence="1">Multi-pass membrane protein</topology>
    </subcellularLocation>
</comment>
<keyword evidence="5 6" id="KW-0472">Membrane</keyword>
<feature type="transmembrane region" description="Helical" evidence="6">
    <location>
        <begin position="203"/>
        <end position="224"/>
    </location>
</feature>
<dbReference type="InterPro" id="IPR020846">
    <property type="entry name" value="MFS_dom"/>
</dbReference>
<feature type="transmembrane region" description="Helical" evidence="6">
    <location>
        <begin position="44"/>
        <end position="64"/>
    </location>
</feature>
<dbReference type="InterPro" id="IPR036259">
    <property type="entry name" value="MFS_trans_sf"/>
</dbReference>
<evidence type="ECO:0000256" key="3">
    <source>
        <dbReference type="ARBA" id="ARBA00022692"/>
    </source>
</evidence>
<reference evidence="8 9" key="1">
    <citation type="submission" date="2019-05" db="EMBL/GenBank/DDBJ databases">
        <authorList>
            <consortium name="Pathogen Informatics"/>
        </authorList>
    </citation>
    <scope>NUCLEOTIDE SEQUENCE [LARGE SCALE GENOMIC DNA]</scope>
    <source>
        <strain evidence="8 9">NCTC13032</strain>
    </source>
</reference>
<feature type="transmembrane region" description="Helical" evidence="6">
    <location>
        <begin position="293"/>
        <end position="311"/>
    </location>
</feature>
<dbReference type="PANTHER" id="PTHR43124:SF8">
    <property type="entry name" value="INNER MEMBRANE TRANSPORT PROTEIN YDHP"/>
    <property type="match status" value="1"/>
</dbReference>
<dbReference type="SUPFAM" id="SSF103473">
    <property type="entry name" value="MFS general substrate transporter"/>
    <property type="match status" value="1"/>
</dbReference>
<feature type="transmembrane region" description="Helical" evidence="6">
    <location>
        <begin position="236"/>
        <end position="257"/>
    </location>
</feature>
<evidence type="ECO:0000256" key="4">
    <source>
        <dbReference type="ARBA" id="ARBA00022989"/>
    </source>
</evidence>
<keyword evidence="3 6" id="KW-0812">Transmembrane</keyword>
<evidence type="ECO:0000256" key="6">
    <source>
        <dbReference type="SAM" id="Phobius"/>
    </source>
</evidence>
<keyword evidence="4 6" id="KW-1133">Transmembrane helix</keyword>
<feature type="transmembrane region" description="Helical" evidence="6">
    <location>
        <begin position="129"/>
        <end position="150"/>
    </location>
</feature>
<evidence type="ECO:0000256" key="1">
    <source>
        <dbReference type="ARBA" id="ARBA00004651"/>
    </source>
</evidence>
<dbReference type="Gene3D" id="1.20.1250.20">
    <property type="entry name" value="MFS general substrate transporter like domains"/>
    <property type="match status" value="1"/>
</dbReference>
<evidence type="ECO:0000313" key="8">
    <source>
        <dbReference type="EMBL" id="VTP67322.1"/>
    </source>
</evidence>
<accession>A0A4U9HS58</accession>
<dbReference type="PANTHER" id="PTHR43124">
    <property type="entry name" value="PURINE EFFLUX PUMP PBUE"/>
    <property type="match status" value="1"/>
</dbReference>
<feature type="transmembrane region" description="Helical" evidence="6">
    <location>
        <begin position="101"/>
        <end position="122"/>
    </location>
</feature>
<feature type="transmembrane region" description="Helical" evidence="6">
    <location>
        <begin position="71"/>
        <end position="89"/>
    </location>
</feature>